<dbReference type="PANTHER" id="PTHR13080">
    <property type="entry name" value="ATP SYNTHASE F CHAIN, MITOCHONDRIAL-RELATED"/>
    <property type="match status" value="1"/>
</dbReference>
<feature type="compositionally biased region" description="Low complexity" evidence="10">
    <location>
        <begin position="70"/>
        <end position="140"/>
    </location>
</feature>
<dbReference type="AlphaFoldDB" id="A0A060WFA4"/>
<keyword evidence="11" id="KW-1133">Transmembrane helix</keyword>
<dbReference type="GO" id="GO:0045259">
    <property type="term" value="C:proton-transporting ATP synthase complex"/>
    <property type="evidence" value="ECO:0007669"/>
    <property type="project" value="UniProtKB-KW"/>
</dbReference>
<name>A0A060WFA4_ONCMY</name>
<feature type="region of interest" description="Disordered" evidence="10">
    <location>
        <begin position="45"/>
        <end position="150"/>
    </location>
</feature>
<comment type="similarity">
    <text evidence="2">Belongs to the ATPase F chain family.</text>
</comment>
<evidence type="ECO:0000256" key="4">
    <source>
        <dbReference type="ARBA" id="ARBA00022547"/>
    </source>
</evidence>
<dbReference type="STRING" id="8022.A0A060WFA4"/>
<dbReference type="EMBL" id="FR904518">
    <property type="protein sequence ID" value="CDQ65822.1"/>
    <property type="molecule type" value="Genomic_DNA"/>
</dbReference>
<dbReference type="Proteomes" id="UP000193380">
    <property type="component" value="Unassembled WGS sequence"/>
</dbReference>
<evidence type="ECO:0000256" key="11">
    <source>
        <dbReference type="SAM" id="Phobius"/>
    </source>
</evidence>
<dbReference type="GO" id="GO:0046933">
    <property type="term" value="F:proton-transporting ATP synthase activity, rotational mechanism"/>
    <property type="evidence" value="ECO:0007669"/>
    <property type="project" value="TreeGrafter"/>
</dbReference>
<dbReference type="PaxDb" id="8022-A0A060WFA4"/>
<evidence type="ECO:0000256" key="2">
    <source>
        <dbReference type="ARBA" id="ARBA00005895"/>
    </source>
</evidence>
<protein>
    <submittedName>
        <fullName evidence="12">Uncharacterized protein</fullName>
    </submittedName>
</protein>
<keyword evidence="5" id="KW-0375">Hydrogen ion transport</keyword>
<evidence type="ECO:0000256" key="5">
    <source>
        <dbReference type="ARBA" id="ARBA00022781"/>
    </source>
</evidence>
<evidence type="ECO:0000256" key="6">
    <source>
        <dbReference type="ARBA" id="ARBA00023065"/>
    </source>
</evidence>
<reference evidence="12" key="1">
    <citation type="journal article" date="2014" name="Nat. Commun.">
        <title>The rainbow trout genome provides novel insights into evolution after whole-genome duplication in vertebrates.</title>
        <authorList>
            <person name="Berthelot C."/>
            <person name="Brunet F."/>
            <person name="Chalopin D."/>
            <person name="Juanchich A."/>
            <person name="Bernard M."/>
            <person name="Noel B."/>
            <person name="Bento P."/>
            <person name="Da Silva C."/>
            <person name="Labadie K."/>
            <person name="Alberti A."/>
            <person name="Aury J.M."/>
            <person name="Louis A."/>
            <person name="Dehais P."/>
            <person name="Bardou P."/>
            <person name="Montfort J."/>
            <person name="Klopp C."/>
            <person name="Cabau C."/>
            <person name="Gaspin C."/>
            <person name="Thorgaard G.H."/>
            <person name="Boussaha M."/>
            <person name="Quillet E."/>
            <person name="Guyomard R."/>
            <person name="Galiana D."/>
            <person name="Bobe J."/>
            <person name="Volff J.N."/>
            <person name="Genet C."/>
            <person name="Wincker P."/>
            <person name="Jaillon O."/>
            <person name="Roest Crollius H."/>
            <person name="Guiguen Y."/>
        </authorList>
    </citation>
    <scope>NUCLEOTIDE SEQUENCE [LARGE SCALE GENOMIC DNA]</scope>
</reference>
<keyword evidence="9" id="KW-0066">ATP synthesis</keyword>
<keyword evidence="11" id="KW-0812">Transmembrane</keyword>
<comment type="subcellular location">
    <subcellularLocation>
        <location evidence="1">Mitochondrion membrane</location>
    </subcellularLocation>
</comment>
<evidence type="ECO:0000313" key="13">
    <source>
        <dbReference type="Proteomes" id="UP000193380"/>
    </source>
</evidence>
<sequence>MLKCCWFRSSNQQTAMMSSSSETCPFCGKNFKRLNSHLPRCKMAPVTTTTQRSQTPPGPADLITYKNSKKTSLPTSSSSPSTTSTKSKKASSSSPSPALSPLATTTKSKKSSSLTTTKNNKKTPSPSSSSSSSSSSSTTTSKKRQKLLDETLSKDSKLSLGEVRLKELPCWIATRAPRNPRNGVQALISGWQWYYRRYIDVRKGGVGGVAMLLAGYCVLGYTWHYPHIKHDRWRKYH</sequence>
<keyword evidence="8 11" id="KW-0472">Membrane</keyword>
<keyword evidence="6" id="KW-0406">Ion transport</keyword>
<evidence type="ECO:0000256" key="3">
    <source>
        <dbReference type="ARBA" id="ARBA00022448"/>
    </source>
</evidence>
<evidence type="ECO:0000256" key="1">
    <source>
        <dbReference type="ARBA" id="ARBA00004325"/>
    </source>
</evidence>
<dbReference type="GO" id="GO:0042776">
    <property type="term" value="P:proton motive force-driven mitochondrial ATP synthesis"/>
    <property type="evidence" value="ECO:0007669"/>
    <property type="project" value="TreeGrafter"/>
</dbReference>
<dbReference type="GO" id="GO:0031966">
    <property type="term" value="C:mitochondrial membrane"/>
    <property type="evidence" value="ECO:0007669"/>
    <property type="project" value="UniProtKB-SubCell"/>
</dbReference>
<reference evidence="12" key="2">
    <citation type="submission" date="2014-03" db="EMBL/GenBank/DDBJ databases">
        <authorList>
            <person name="Genoscope - CEA"/>
        </authorList>
    </citation>
    <scope>NUCLEOTIDE SEQUENCE</scope>
</reference>
<evidence type="ECO:0000256" key="7">
    <source>
        <dbReference type="ARBA" id="ARBA00023128"/>
    </source>
</evidence>
<evidence type="ECO:0000256" key="9">
    <source>
        <dbReference type="ARBA" id="ARBA00023310"/>
    </source>
</evidence>
<evidence type="ECO:0000256" key="10">
    <source>
        <dbReference type="SAM" id="MobiDB-lite"/>
    </source>
</evidence>
<dbReference type="PANTHER" id="PTHR13080:SF13">
    <property type="entry name" value="ATP SYNTHASE SUBUNIT F, MITOCHONDRIAL"/>
    <property type="match status" value="1"/>
</dbReference>
<organism evidence="12 13">
    <name type="scientific">Oncorhynchus mykiss</name>
    <name type="common">Rainbow trout</name>
    <name type="synonym">Salmo gairdneri</name>
    <dbReference type="NCBI Taxonomy" id="8022"/>
    <lineage>
        <taxon>Eukaryota</taxon>
        <taxon>Metazoa</taxon>
        <taxon>Chordata</taxon>
        <taxon>Craniata</taxon>
        <taxon>Vertebrata</taxon>
        <taxon>Euteleostomi</taxon>
        <taxon>Actinopterygii</taxon>
        <taxon>Neopterygii</taxon>
        <taxon>Teleostei</taxon>
        <taxon>Protacanthopterygii</taxon>
        <taxon>Salmoniformes</taxon>
        <taxon>Salmonidae</taxon>
        <taxon>Salmoninae</taxon>
        <taxon>Oncorhynchus</taxon>
    </lineage>
</organism>
<keyword evidence="4" id="KW-0138">CF(0)</keyword>
<dbReference type="InterPro" id="IPR019344">
    <property type="entry name" value="F1F0-ATPsyn_F_prd"/>
</dbReference>
<gene>
    <name evidence="12" type="ORF">GSONMT00074141001</name>
</gene>
<keyword evidence="3" id="KW-0813">Transport</keyword>
<evidence type="ECO:0000313" key="12">
    <source>
        <dbReference type="EMBL" id="CDQ65822.1"/>
    </source>
</evidence>
<feature type="compositionally biased region" description="Polar residues" evidence="10">
    <location>
        <begin position="46"/>
        <end position="55"/>
    </location>
</feature>
<proteinExistence type="inferred from homology"/>
<keyword evidence="7" id="KW-0496">Mitochondrion</keyword>
<accession>A0A060WFA4</accession>
<evidence type="ECO:0000256" key="8">
    <source>
        <dbReference type="ARBA" id="ARBA00023136"/>
    </source>
</evidence>
<feature type="transmembrane region" description="Helical" evidence="11">
    <location>
        <begin position="204"/>
        <end position="223"/>
    </location>
</feature>
<dbReference type="Pfam" id="PF10206">
    <property type="entry name" value="WRW"/>
    <property type="match status" value="1"/>
</dbReference>